<dbReference type="InterPro" id="IPR036047">
    <property type="entry name" value="F-box-like_dom_sf"/>
</dbReference>
<accession>A0AAV9EW41</accession>
<reference evidence="2" key="2">
    <citation type="submission" date="2023-06" db="EMBL/GenBank/DDBJ databases">
        <authorList>
            <person name="Ma L."/>
            <person name="Liu K.-W."/>
            <person name="Li Z."/>
            <person name="Hsiao Y.-Y."/>
            <person name="Qi Y."/>
            <person name="Fu T."/>
            <person name="Tang G."/>
            <person name="Zhang D."/>
            <person name="Sun W.-H."/>
            <person name="Liu D.-K."/>
            <person name="Li Y."/>
            <person name="Chen G.-Z."/>
            <person name="Liu X.-D."/>
            <person name="Liao X.-Y."/>
            <person name="Jiang Y.-T."/>
            <person name="Yu X."/>
            <person name="Hao Y."/>
            <person name="Huang J."/>
            <person name="Zhao X.-W."/>
            <person name="Ke S."/>
            <person name="Chen Y.-Y."/>
            <person name="Wu W.-L."/>
            <person name="Hsu J.-L."/>
            <person name="Lin Y.-F."/>
            <person name="Huang M.-D."/>
            <person name="Li C.-Y."/>
            <person name="Huang L."/>
            <person name="Wang Z.-W."/>
            <person name="Zhao X."/>
            <person name="Zhong W.-Y."/>
            <person name="Peng D.-H."/>
            <person name="Ahmad S."/>
            <person name="Lan S."/>
            <person name="Zhang J.-S."/>
            <person name="Tsai W.-C."/>
            <person name="Van De Peer Y."/>
            <person name="Liu Z.-J."/>
        </authorList>
    </citation>
    <scope>NUCLEOTIDE SEQUENCE</scope>
    <source>
        <strain evidence="2">CP</strain>
        <tissue evidence="2">Leaves</tissue>
    </source>
</reference>
<keyword evidence="3" id="KW-1185">Reference proteome</keyword>
<dbReference type="SUPFAM" id="SSF81383">
    <property type="entry name" value="F-box domain"/>
    <property type="match status" value="1"/>
</dbReference>
<organism evidence="2 3">
    <name type="scientific">Acorus calamus</name>
    <name type="common">Sweet flag</name>
    <dbReference type="NCBI Taxonomy" id="4465"/>
    <lineage>
        <taxon>Eukaryota</taxon>
        <taxon>Viridiplantae</taxon>
        <taxon>Streptophyta</taxon>
        <taxon>Embryophyta</taxon>
        <taxon>Tracheophyta</taxon>
        <taxon>Spermatophyta</taxon>
        <taxon>Magnoliopsida</taxon>
        <taxon>Liliopsida</taxon>
        <taxon>Acoraceae</taxon>
        <taxon>Acorus</taxon>
    </lineage>
</organism>
<dbReference type="EMBL" id="JAUJYO010000005">
    <property type="protein sequence ID" value="KAK1317975.1"/>
    <property type="molecule type" value="Genomic_DNA"/>
</dbReference>
<reference evidence="2" key="1">
    <citation type="journal article" date="2023" name="Nat. Commun.">
        <title>Diploid and tetraploid genomes of Acorus and the evolution of monocots.</title>
        <authorList>
            <person name="Ma L."/>
            <person name="Liu K.W."/>
            <person name="Li Z."/>
            <person name="Hsiao Y.Y."/>
            <person name="Qi Y."/>
            <person name="Fu T."/>
            <person name="Tang G.D."/>
            <person name="Zhang D."/>
            <person name="Sun W.H."/>
            <person name="Liu D.K."/>
            <person name="Li Y."/>
            <person name="Chen G.Z."/>
            <person name="Liu X.D."/>
            <person name="Liao X.Y."/>
            <person name="Jiang Y.T."/>
            <person name="Yu X."/>
            <person name="Hao Y."/>
            <person name="Huang J."/>
            <person name="Zhao X.W."/>
            <person name="Ke S."/>
            <person name="Chen Y.Y."/>
            <person name="Wu W.L."/>
            <person name="Hsu J.L."/>
            <person name="Lin Y.F."/>
            <person name="Huang M.D."/>
            <person name="Li C.Y."/>
            <person name="Huang L."/>
            <person name="Wang Z.W."/>
            <person name="Zhao X."/>
            <person name="Zhong W.Y."/>
            <person name="Peng D.H."/>
            <person name="Ahmad S."/>
            <person name="Lan S."/>
            <person name="Zhang J.S."/>
            <person name="Tsai W.C."/>
            <person name="Van de Peer Y."/>
            <person name="Liu Z.J."/>
        </authorList>
    </citation>
    <scope>NUCLEOTIDE SEQUENCE</scope>
    <source>
        <strain evidence="2">CP</strain>
    </source>
</reference>
<dbReference type="Pfam" id="PF12937">
    <property type="entry name" value="F-box-like"/>
    <property type="match status" value="1"/>
</dbReference>
<dbReference type="Gene3D" id="1.20.1280.50">
    <property type="match status" value="1"/>
</dbReference>
<comment type="caution">
    <text evidence="2">The sequence shown here is derived from an EMBL/GenBank/DDBJ whole genome shotgun (WGS) entry which is preliminary data.</text>
</comment>
<evidence type="ECO:0000313" key="3">
    <source>
        <dbReference type="Proteomes" id="UP001180020"/>
    </source>
</evidence>
<dbReference type="AlphaFoldDB" id="A0AAV9EW41"/>
<proteinExistence type="predicted"/>
<dbReference type="InterPro" id="IPR001810">
    <property type="entry name" value="F-box_dom"/>
</dbReference>
<sequence length="250" mass="28944">MRGKKKMSKLPDEIWREIMAIGVGRSILNCRDLCCLSISCRRLNRISSDDPIWSNLLFRDFGSSTSTPNPPFKALYKTRFERDRPKRLLAWRRSVLIVESQIAVCSKDLGRLQLLLLNESKKLNAAVTELNELEMVRRVSVALNVWQPEIVRGCQKQLVEQCKVHVESRIKGLKMQIKFCRQQIDMSNKACNDTKRFLKEWKKDLAALKYHPLQPCQPEVKGNNGKLKRKKKKKQKICDDCAEQSGYPAL</sequence>
<dbReference type="Proteomes" id="UP001180020">
    <property type="component" value="Unassembled WGS sequence"/>
</dbReference>
<gene>
    <name evidence="2" type="primary">SKIP24</name>
    <name evidence="2" type="ORF">QJS10_CPA05g00633</name>
</gene>
<protein>
    <submittedName>
        <fullName evidence="2">F-box protein SKIP24</fullName>
    </submittedName>
</protein>
<feature type="domain" description="F-box" evidence="1">
    <location>
        <begin position="8"/>
        <end position="59"/>
    </location>
</feature>
<name>A0AAV9EW41_ACOCL</name>
<evidence type="ECO:0000313" key="2">
    <source>
        <dbReference type="EMBL" id="KAK1317975.1"/>
    </source>
</evidence>
<evidence type="ECO:0000259" key="1">
    <source>
        <dbReference type="Pfam" id="PF12937"/>
    </source>
</evidence>